<keyword evidence="2" id="KW-1185">Reference proteome</keyword>
<dbReference type="GO" id="GO:0016779">
    <property type="term" value="F:nucleotidyltransferase activity"/>
    <property type="evidence" value="ECO:0007669"/>
    <property type="project" value="UniProtKB-KW"/>
</dbReference>
<keyword evidence="1" id="KW-0548">Nucleotidyltransferase</keyword>
<dbReference type="InterPro" id="IPR003329">
    <property type="entry name" value="Cytidylyl_trans"/>
</dbReference>
<keyword evidence="1" id="KW-0808">Transferase</keyword>
<gene>
    <name evidence="1" type="ORF">HV823_06280</name>
</gene>
<dbReference type="InterPro" id="IPR029044">
    <property type="entry name" value="Nucleotide-diphossugar_trans"/>
</dbReference>
<evidence type="ECO:0000313" key="2">
    <source>
        <dbReference type="Proteomes" id="UP000659172"/>
    </source>
</evidence>
<reference evidence="1 2" key="1">
    <citation type="submission" date="2020-06" db="EMBL/GenBank/DDBJ databases">
        <title>Rhizobium sp.nov. isolated from the tomato plant.</title>
        <authorList>
            <person name="Thin K.K."/>
            <person name="Zhang X."/>
            <person name="He S."/>
        </authorList>
    </citation>
    <scope>NUCLEOTIDE SEQUENCE [LARGE SCALE GENOMIC DNA]</scope>
    <source>
        <strain evidence="1 2">DBTS2</strain>
    </source>
</reference>
<accession>A0ABX2QDV9</accession>
<dbReference type="Pfam" id="PF02348">
    <property type="entry name" value="CTP_transf_3"/>
    <property type="match status" value="1"/>
</dbReference>
<dbReference type="Proteomes" id="UP000659172">
    <property type="component" value="Unassembled WGS sequence"/>
</dbReference>
<dbReference type="EMBL" id="JABXYK010000003">
    <property type="protein sequence ID" value="NVP54858.1"/>
    <property type="molecule type" value="Genomic_DNA"/>
</dbReference>
<proteinExistence type="predicted"/>
<dbReference type="Gene3D" id="3.90.550.10">
    <property type="entry name" value="Spore Coat Polysaccharide Biosynthesis Protein SpsA, Chain A"/>
    <property type="match status" value="1"/>
</dbReference>
<dbReference type="SUPFAM" id="SSF53448">
    <property type="entry name" value="Nucleotide-diphospho-sugar transferases"/>
    <property type="match status" value="1"/>
</dbReference>
<sequence>MVTAFVPCRAGSERVKFKNTREFAGRSGGLIEIKVDQLCSCNLIDNIVVSTNDNVVIDIVNNLFGDNEKVSIIRRPDELCLSSTSTDDVVKYVPSIIKDGPVLWTHVTSPFVMGYHYEDLIRQYARDIESGEFDSLMTVTDVRTFVWNDRGPINYERSVEKWPRTQTIKPLYEVNSAAFITDVSLMARLDDRIGRRPRLVSLDKRVAFDVDWPDDFDVAEMMWRSMHDRADFEAAKTQS</sequence>
<dbReference type="InterPro" id="IPR050793">
    <property type="entry name" value="CMP-NeuNAc_synthase"/>
</dbReference>
<dbReference type="PANTHER" id="PTHR21485">
    <property type="entry name" value="HAD SUPERFAMILY MEMBERS CMAS AND KDSC"/>
    <property type="match status" value="1"/>
</dbReference>
<protein>
    <submittedName>
        <fullName evidence="1">Acylneuraminate cytidylyltransferase family protein</fullName>
    </submittedName>
</protein>
<name>A0ABX2QDV9_9HYPH</name>
<organism evidence="1 2">
    <name type="scientific">Mycoplana rhizolycopersici</name>
    <dbReference type="NCBI Taxonomy" id="2746702"/>
    <lineage>
        <taxon>Bacteria</taxon>
        <taxon>Pseudomonadati</taxon>
        <taxon>Pseudomonadota</taxon>
        <taxon>Alphaproteobacteria</taxon>
        <taxon>Hyphomicrobiales</taxon>
        <taxon>Rhizobiaceae</taxon>
        <taxon>Mycoplana</taxon>
    </lineage>
</organism>
<comment type="caution">
    <text evidence="1">The sequence shown here is derived from an EMBL/GenBank/DDBJ whole genome shotgun (WGS) entry which is preliminary data.</text>
</comment>
<dbReference type="PANTHER" id="PTHR21485:SF6">
    <property type="entry name" value="N-ACYLNEURAMINATE CYTIDYLYLTRANSFERASE-RELATED"/>
    <property type="match status" value="1"/>
</dbReference>
<evidence type="ECO:0000313" key="1">
    <source>
        <dbReference type="EMBL" id="NVP54858.1"/>
    </source>
</evidence>
<dbReference type="RefSeq" id="WP_176948878.1">
    <property type="nucleotide sequence ID" value="NZ_JABXYK010000003.1"/>
</dbReference>